<gene>
    <name evidence="2" type="ORF">CMUS01_04419</name>
</gene>
<proteinExistence type="predicted"/>
<keyword evidence="3" id="KW-1185">Reference proteome</keyword>
<evidence type="ECO:0000313" key="2">
    <source>
        <dbReference type="EMBL" id="KAF6838958.1"/>
    </source>
</evidence>
<evidence type="ECO:0000313" key="3">
    <source>
        <dbReference type="Proteomes" id="UP000639643"/>
    </source>
</evidence>
<dbReference type="AlphaFoldDB" id="A0A8H6KXH0"/>
<feature type="region of interest" description="Disordered" evidence="1">
    <location>
        <begin position="1"/>
        <end position="23"/>
    </location>
</feature>
<name>A0A8H6KXH0_9PEZI</name>
<dbReference type="EMBL" id="WIGM01000120">
    <property type="protein sequence ID" value="KAF6838958.1"/>
    <property type="molecule type" value="Genomic_DNA"/>
</dbReference>
<sequence>MLSKSISTPPKQTQLKASPQSSVRWPDPSFAPMLLQLPTSGPLARGLSSFRDSLCKHKSLQRDGRSRRAAGSYRIARARILSAMHSATWEGWLHPN</sequence>
<protein>
    <submittedName>
        <fullName evidence="2">Uncharacterized protein</fullName>
    </submittedName>
</protein>
<dbReference type="Proteomes" id="UP000639643">
    <property type="component" value="Unassembled WGS sequence"/>
</dbReference>
<organism evidence="2 3">
    <name type="scientific">Colletotrichum musicola</name>
    <dbReference type="NCBI Taxonomy" id="2175873"/>
    <lineage>
        <taxon>Eukaryota</taxon>
        <taxon>Fungi</taxon>
        <taxon>Dikarya</taxon>
        <taxon>Ascomycota</taxon>
        <taxon>Pezizomycotina</taxon>
        <taxon>Sordariomycetes</taxon>
        <taxon>Hypocreomycetidae</taxon>
        <taxon>Glomerellales</taxon>
        <taxon>Glomerellaceae</taxon>
        <taxon>Colletotrichum</taxon>
        <taxon>Colletotrichum orchidearum species complex</taxon>
    </lineage>
</organism>
<accession>A0A8H6KXH0</accession>
<reference evidence="2" key="1">
    <citation type="journal article" date="2020" name="Phytopathology">
        <title>Genome Sequence Resources of Colletotrichum truncatum, C. plurivorum, C. musicola, and C. sojae: Four Species Pathogenic to Soybean (Glycine max).</title>
        <authorList>
            <person name="Rogerio F."/>
            <person name="Boufleur T.R."/>
            <person name="Ciampi-Guillardi M."/>
            <person name="Sukno S.A."/>
            <person name="Thon M.R."/>
            <person name="Massola Junior N.S."/>
            <person name="Baroncelli R."/>
        </authorList>
    </citation>
    <scope>NUCLEOTIDE SEQUENCE</scope>
    <source>
        <strain evidence="2">LFN0074</strain>
    </source>
</reference>
<evidence type="ECO:0000256" key="1">
    <source>
        <dbReference type="SAM" id="MobiDB-lite"/>
    </source>
</evidence>
<comment type="caution">
    <text evidence="2">The sequence shown here is derived from an EMBL/GenBank/DDBJ whole genome shotgun (WGS) entry which is preliminary data.</text>
</comment>